<feature type="domain" description="HTH merR-type" evidence="4">
    <location>
        <begin position="1"/>
        <end position="72"/>
    </location>
</feature>
<protein>
    <submittedName>
        <fullName evidence="5">MerR family transcriptional regulator</fullName>
    </submittedName>
</protein>
<keyword evidence="1" id="KW-0805">Transcription regulation</keyword>
<keyword evidence="3" id="KW-0175">Coiled coil</keyword>
<dbReference type="AlphaFoldDB" id="A0A9E2W5F2"/>
<sequence length="121" mass="14048">MLINEIAKRTGVSIATLRYYENLGLIRGVADENVKTNNYKNYDEEVIVKVEIIKEAKEVDFTLAEIRKMLEIWYGSASRHKGQIELFTTKISEIDTKIKRLKQIKKRLENVKIELEKGSCT</sequence>
<organism evidence="5 6">
    <name type="scientific">Pinibacter aurantiacus</name>
    <dbReference type="NCBI Taxonomy" id="2851599"/>
    <lineage>
        <taxon>Bacteria</taxon>
        <taxon>Pseudomonadati</taxon>
        <taxon>Bacteroidota</taxon>
        <taxon>Chitinophagia</taxon>
        <taxon>Chitinophagales</taxon>
        <taxon>Chitinophagaceae</taxon>
        <taxon>Pinibacter</taxon>
    </lineage>
</organism>
<name>A0A9E2W5F2_9BACT</name>
<evidence type="ECO:0000313" key="6">
    <source>
        <dbReference type="Proteomes" id="UP000812270"/>
    </source>
</evidence>
<dbReference type="Pfam" id="PF13411">
    <property type="entry name" value="MerR_1"/>
    <property type="match status" value="1"/>
</dbReference>
<gene>
    <name evidence="5" type="ORF">KTO63_16835</name>
</gene>
<dbReference type="Proteomes" id="UP000812270">
    <property type="component" value="Unassembled WGS sequence"/>
</dbReference>
<dbReference type="InterPro" id="IPR000551">
    <property type="entry name" value="MerR-type_HTH_dom"/>
</dbReference>
<evidence type="ECO:0000313" key="5">
    <source>
        <dbReference type="EMBL" id="MBV4358834.1"/>
    </source>
</evidence>
<dbReference type="PANTHER" id="PTHR30204:SF69">
    <property type="entry name" value="MERR-FAMILY TRANSCRIPTIONAL REGULATOR"/>
    <property type="match status" value="1"/>
</dbReference>
<evidence type="ECO:0000256" key="1">
    <source>
        <dbReference type="ARBA" id="ARBA00023015"/>
    </source>
</evidence>
<comment type="caution">
    <text evidence="5">The sequence shown here is derived from an EMBL/GenBank/DDBJ whole genome shotgun (WGS) entry which is preliminary data.</text>
</comment>
<dbReference type="PANTHER" id="PTHR30204">
    <property type="entry name" value="REDOX-CYCLING DRUG-SENSING TRANSCRIPTIONAL ACTIVATOR SOXR"/>
    <property type="match status" value="1"/>
</dbReference>
<evidence type="ECO:0000256" key="3">
    <source>
        <dbReference type="SAM" id="Coils"/>
    </source>
</evidence>
<evidence type="ECO:0000259" key="4">
    <source>
        <dbReference type="PROSITE" id="PS50937"/>
    </source>
</evidence>
<dbReference type="GO" id="GO:0003700">
    <property type="term" value="F:DNA-binding transcription factor activity"/>
    <property type="evidence" value="ECO:0007669"/>
    <property type="project" value="InterPro"/>
</dbReference>
<keyword evidence="2" id="KW-0804">Transcription</keyword>
<feature type="coiled-coil region" evidence="3">
    <location>
        <begin position="91"/>
        <end position="121"/>
    </location>
</feature>
<keyword evidence="6" id="KW-1185">Reference proteome</keyword>
<reference evidence="5" key="1">
    <citation type="submission" date="2021-06" db="EMBL/GenBank/DDBJ databases">
        <authorList>
            <person name="Huq M.A."/>
        </authorList>
    </citation>
    <scope>NUCLEOTIDE SEQUENCE</scope>
    <source>
        <strain evidence="5">MAH-26</strain>
    </source>
</reference>
<dbReference type="RefSeq" id="WP_217792552.1">
    <property type="nucleotide sequence ID" value="NZ_JAHSPG010000013.1"/>
</dbReference>
<dbReference type="EMBL" id="JAHSPG010000013">
    <property type="protein sequence ID" value="MBV4358834.1"/>
    <property type="molecule type" value="Genomic_DNA"/>
</dbReference>
<evidence type="ECO:0000256" key="2">
    <source>
        <dbReference type="ARBA" id="ARBA00023163"/>
    </source>
</evidence>
<dbReference type="GO" id="GO:0003677">
    <property type="term" value="F:DNA binding"/>
    <property type="evidence" value="ECO:0007669"/>
    <property type="project" value="InterPro"/>
</dbReference>
<dbReference type="InterPro" id="IPR047057">
    <property type="entry name" value="MerR_fam"/>
</dbReference>
<dbReference type="PROSITE" id="PS50937">
    <property type="entry name" value="HTH_MERR_2"/>
    <property type="match status" value="1"/>
</dbReference>
<proteinExistence type="predicted"/>
<dbReference type="SMART" id="SM00422">
    <property type="entry name" value="HTH_MERR"/>
    <property type="match status" value="1"/>
</dbReference>
<accession>A0A9E2W5F2</accession>